<keyword evidence="5" id="KW-1185">Reference proteome</keyword>
<dbReference type="EMBL" id="CAJNOQ010063315">
    <property type="protein sequence ID" value="CAF1675529.1"/>
    <property type="molecule type" value="Genomic_DNA"/>
</dbReference>
<dbReference type="EMBL" id="CAJNOK010022325">
    <property type="protein sequence ID" value="CAF1346304.1"/>
    <property type="molecule type" value="Genomic_DNA"/>
</dbReference>
<dbReference type="Proteomes" id="UP000682733">
    <property type="component" value="Unassembled WGS sequence"/>
</dbReference>
<dbReference type="EMBL" id="CAJOBA010043959">
    <property type="protein sequence ID" value="CAF4157239.1"/>
    <property type="molecule type" value="Genomic_DNA"/>
</dbReference>
<accession>A0A816GLB9</accession>
<evidence type="ECO:0000313" key="2">
    <source>
        <dbReference type="EMBL" id="CAF1675529.1"/>
    </source>
</evidence>
<reference evidence="2" key="1">
    <citation type="submission" date="2021-02" db="EMBL/GenBank/DDBJ databases">
        <authorList>
            <person name="Nowell W R."/>
        </authorList>
    </citation>
    <scope>NUCLEOTIDE SEQUENCE</scope>
</reference>
<name>A0A816GLB9_9BILA</name>
<proteinExistence type="predicted"/>
<comment type="caution">
    <text evidence="2">The sequence shown here is derived from an EMBL/GenBank/DDBJ whole genome shotgun (WGS) entry which is preliminary data.</text>
</comment>
<organism evidence="2 5">
    <name type="scientific">Didymodactylos carnosus</name>
    <dbReference type="NCBI Taxonomy" id="1234261"/>
    <lineage>
        <taxon>Eukaryota</taxon>
        <taxon>Metazoa</taxon>
        <taxon>Spiralia</taxon>
        <taxon>Gnathifera</taxon>
        <taxon>Rotifera</taxon>
        <taxon>Eurotatoria</taxon>
        <taxon>Bdelloidea</taxon>
        <taxon>Philodinida</taxon>
        <taxon>Philodinidae</taxon>
        <taxon>Didymodactylos</taxon>
    </lineage>
</organism>
<dbReference type="Proteomes" id="UP000663829">
    <property type="component" value="Unassembled WGS sequence"/>
</dbReference>
<dbReference type="Proteomes" id="UP000681722">
    <property type="component" value="Unassembled WGS sequence"/>
</dbReference>
<evidence type="ECO:0000313" key="3">
    <source>
        <dbReference type="EMBL" id="CAF4157239.1"/>
    </source>
</evidence>
<dbReference type="EMBL" id="CAJOBC010146435">
    <property type="protein sequence ID" value="CAF4661775.1"/>
    <property type="molecule type" value="Genomic_DNA"/>
</dbReference>
<dbReference type="Proteomes" id="UP000677228">
    <property type="component" value="Unassembled WGS sequence"/>
</dbReference>
<dbReference type="AlphaFoldDB" id="A0A816GLB9"/>
<protein>
    <submittedName>
        <fullName evidence="2">Uncharacterized protein</fullName>
    </submittedName>
</protein>
<evidence type="ECO:0000313" key="5">
    <source>
        <dbReference type="Proteomes" id="UP000663829"/>
    </source>
</evidence>
<evidence type="ECO:0000313" key="4">
    <source>
        <dbReference type="EMBL" id="CAF4661775.1"/>
    </source>
</evidence>
<evidence type="ECO:0000313" key="1">
    <source>
        <dbReference type="EMBL" id="CAF1346304.1"/>
    </source>
</evidence>
<gene>
    <name evidence="2" type="ORF">GPM918_LOCUS46454</name>
    <name evidence="1" type="ORF">OVA965_LOCUS30582</name>
    <name evidence="4" type="ORF">SRO942_LOCUS50658</name>
    <name evidence="3" type="ORF">TMI583_LOCUS31389</name>
</gene>
<sequence length="80" mass="9311">MRKSRYKKAFYTTLFRTILDHLHGQYNEYFEILNSTLKSFRHISPLTIGNFSQTEADELTALIPGIDDSSQPDSYITLHL</sequence>